<feature type="compositionally biased region" description="Polar residues" evidence="6">
    <location>
        <begin position="29"/>
        <end position="38"/>
    </location>
</feature>
<name>A0A3B5QM21_XIPMA</name>
<feature type="compositionally biased region" description="Pro residues" evidence="6">
    <location>
        <begin position="653"/>
        <end position="674"/>
    </location>
</feature>
<dbReference type="GO" id="GO:0051015">
    <property type="term" value="F:actin filament binding"/>
    <property type="evidence" value="ECO:0007669"/>
    <property type="project" value="TreeGrafter"/>
</dbReference>
<dbReference type="AlphaFoldDB" id="A0A3B5QM21"/>
<dbReference type="Pfam" id="PF02181">
    <property type="entry name" value="FH2"/>
    <property type="match status" value="1"/>
</dbReference>
<dbReference type="GO" id="GO:0005884">
    <property type="term" value="C:actin filament"/>
    <property type="evidence" value="ECO:0007669"/>
    <property type="project" value="InterPro"/>
</dbReference>
<dbReference type="GeneTree" id="ENSGT00940000154289"/>
<dbReference type="InParanoid" id="A0A3B5QM21"/>
<reference evidence="9" key="1">
    <citation type="submission" date="2012-01" db="EMBL/GenBank/DDBJ databases">
        <authorList>
            <person name="Walter R."/>
            <person name="Schartl M."/>
            <person name="Warren W."/>
        </authorList>
    </citation>
    <scope>NUCLEOTIDE SEQUENCE [LARGE SCALE GENOMIC DNA]</scope>
    <source>
        <strain evidence="9">JP 163 A</strain>
    </source>
</reference>
<dbReference type="PANTHER" id="PTHR45920">
    <property type="entry name" value="FORMIN HOMOLOGY 2 DOMAIN CONTAINING, ISOFORM I"/>
    <property type="match status" value="1"/>
</dbReference>
<dbReference type="Ensembl" id="ENSXMAT00000034749.1">
    <property type="protein sequence ID" value="ENSXMAP00000031657.1"/>
    <property type="gene ID" value="ENSXMAG00000007701.2"/>
</dbReference>
<feature type="compositionally biased region" description="Basic and acidic residues" evidence="6">
    <location>
        <begin position="39"/>
        <end position="53"/>
    </location>
</feature>
<dbReference type="GO" id="GO:0008017">
    <property type="term" value="F:microtubule binding"/>
    <property type="evidence" value="ECO:0007669"/>
    <property type="project" value="InterPro"/>
</dbReference>
<feature type="region of interest" description="Disordered" evidence="6">
    <location>
        <begin position="612"/>
        <end position="691"/>
    </location>
</feature>
<evidence type="ECO:0000256" key="1">
    <source>
        <dbReference type="ARBA" id="ARBA00004123"/>
    </source>
</evidence>
<reference evidence="8" key="4">
    <citation type="submission" date="2025-09" db="UniProtKB">
        <authorList>
            <consortium name="Ensembl"/>
        </authorList>
    </citation>
    <scope>IDENTIFICATION</scope>
    <source>
        <strain evidence="8">JP 163 A</strain>
    </source>
</reference>
<keyword evidence="3 5" id="KW-0175">Coiled coil</keyword>
<keyword evidence="4" id="KW-0539">Nucleus</keyword>
<dbReference type="Gene3D" id="1.20.58.2220">
    <property type="entry name" value="Formin, FH2 domain"/>
    <property type="match status" value="1"/>
</dbReference>
<evidence type="ECO:0000313" key="8">
    <source>
        <dbReference type="Ensembl" id="ENSXMAP00000031657.1"/>
    </source>
</evidence>
<proteinExistence type="inferred from homology"/>
<feature type="region of interest" description="Disordered" evidence="6">
    <location>
        <begin position="200"/>
        <end position="230"/>
    </location>
</feature>
<feature type="domain" description="FH2" evidence="7">
    <location>
        <begin position="684"/>
        <end position="1096"/>
    </location>
</feature>
<dbReference type="PANTHER" id="PTHR45920:SF7">
    <property type="entry name" value="FORMIN-G"/>
    <property type="match status" value="1"/>
</dbReference>
<evidence type="ECO:0000256" key="4">
    <source>
        <dbReference type="ARBA" id="ARBA00023242"/>
    </source>
</evidence>
<organism evidence="8 9">
    <name type="scientific">Xiphophorus maculatus</name>
    <name type="common">Southern platyfish</name>
    <name type="synonym">Platypoecilus maculatus</name>
    <dbReference type="NCBI Taxonomy" id="8083"/>
    <lineage>
        <taxon>Eukaryota</taxon>
        <taxon>Metazoa</taxon>
        <taxon>Chordata</taxon>
        <taxon>Craniata</taxon>
        <taxon>Vertebrata</taxon>
        <taxon>Euteleostomi</taxon>
        <taxon>Actinopterygii</taxon>
        <taxon>Neopterygii</taxon>
        <taxon>Teleostei</taxon>
        <taxon>Neoteleostei</taxon>
        <taxon>Acanthomorphata</taxon>
        <taxon>Ovalentaria</taxon>
        <taxon>Atherinomorphae</taxon>
        <taxon>Cyprinodontiformes</taxon>
        <taxon>Poeciliidae</taxon>
        <taxon>Poeciliinae</taxon>
        <taxon>Xiphophorus</taxon>
    </lineage>
</organism>
<dbReference type="GO" id="GO:0005634">
    <property type="term" value="C:nucleus"/>
    <property type="evidence" value="ECO:0007669"/>
    <property type="project" value="UniProtKB-SubCell"/>
</dbReference>
<dbReference type="PROSITE" id="PS51444">
    <property type="entry name" value="FH2"/>
    <property type="match status" value="1"/>
</dbReference>
<protein>
    <submittedName>
        <fullName evidence="8">Formin 1</fullName>
    </submittedName>
</protein>
<feature type="compositionally biased region" description="Basic and acidic residues" evidence="6">
    <location>
        <begin position="1099"/>
        <end position="1120"/>
    </location>
</feature>
<feature type="region of interest" description="Disordered" evidence="6">
    <location>
        <begin position="29"/>
        <end position="54"/>
    </location>
</feature>
<dbReference type="GO" id="GO:0045010">
    <property type="term" value="P:actin nucleation"/>
    <property type="evidence" value="ECO:0007669"/>
    <property type="project" value="InterPro"/>
</dbReference>
<feature type="region of interest" description="Disordered" evidence="6">
    <location>
        <begin position="301"/>
        <end position="347"/>
    </location>
</feature>
<feature type="coiled-coil region" evidence="5">
    <location>
        <begin position="501"/>
        <end position="556"/>
    </location>
</feature>
<reference evidence="8" key="3">
    <citation type="submission" date="2025-08" db="UniProtKB">
        <authorList>
            <consortium name="Ensembl"/>
        </authorList>
    </citation>
    <scope>IDENTIFICATION</scope>
    <source>
        <strain evidence="8">JP 163 A</strain>
    </source>
</reference>
<dbReference type="GO" id="GO:0030866">
    <property type="term" value="P:cortical actin cytoskeleton organization"/>
    <property type="evidence" value="ECO:0007669"/>
    <property type="project" value="TreeGrafter"/>
</dbReference>
<dbReference type="Proteomes" id="UP000002852">
    <property type="component" value="Unassembled WGS sequence"/>
</dbReference>
<dbReference type="SMART" id="SM00498">
    <property type="entry name" value="FH2"/>
    <property type="match status" value="1"/>
</dbReference>
<dbReference type="STRING" id="8083.ENSXMAP00000031657"/>
<feature type="compositionally biased region" description="Polar residues" evidence="6">
    <location>
        <begin position="642"/>
        <end position="652"/>
    </location>
</feature>
<evidence type="ECO:0000259" key="7">
    <source>
        <dbReference type="PROSITE" id="PS51444"/>
    </source>
</evidence>
<feature type="compositionally biased region" description="Low complexity" evidence="6">
    <location>
        <begin position="333"/>
        <end position="347"/>
    </location>
</feature>
<dbReference type="InterPro" id="IPR042201">
    <property type="entry name" value="FH2_Formin_sf"/>
</dbReference>
<evidence type="ECO:0000256" key="2">
    <source>
        <dbReference type="ARBA" id="ARBA00005271"/>
    </source>
</evidence>
<feature type="compositionally biased region" description="Acidic residues" evidence="6">
    <location>
        <begin position="205"/>
        <end position="214"/>
    </location>
</feature>
<dbReference type="SUPFAM" id="SSF101447">
    <property type="entry name" value="Formin homology 2 domain (FH2 domain)"/>
    <property type="match status" value="1"/>
</dbReference>
<comment type="similarity">
    <text evidence="2">Belongs to the formin homology family. Cappuccino subfamily.</text>
</comment>
<feature type="coiled-coil region" evidence="5">
    <location>
        <begin position="964"/>
        <end position="998"/>
    </location>
</feature>
<feature type="compositionally biased region" description="Low complexity" evidence="6">
    <location>
        <begin position="624"/>
        <end position="641"/>
    </location>
</feature>
<dbReference type="InterPro" id="IPR001265">
    <property type="entry name" value="Formin_Cappuccino_subfam"/>
</dbReference>
<keyword evidence="9" id="KW-1185">Reference proteome</keyword>
<dbReference type="PRINTS" id="PR00828">
    <property type="entry name" value="FORMIN"/>
</dbReference>
<evidence type="ECO:0000256" key="3">
    <source>
        <dbReference type="ARBA" id="ARBA00023054"/>
    </source>
</evidence>
<evidence type="ECO:0000256" key="5">
    <source>
        <dbReference type="SAM" id="Coils"/>
    </source>
</evidence>
<dbReference type="InterPro" id="IPR015425">
    <property type="entry name" value="FH2_Formin"/>
</dbReference>
<dbReference type="GO" id="GO:0005737">
    <property type="term" value="C:cytoplasm"/>
    <property type="evidence" value="ECO:0007669"/>
    <property type="project" value="TreeGrafter"/>
</dbReference>
<comment type="subcellular location">
    <subcellularLocation>
        <location evidence="1">Nucleus</location>
    </subcellularLocation>
</comment>
<feature type="region of interest" description="Disordered" evidence="6">
    <location>
        <begin position="1099"/>
        <end position="1126"/>
    </location>
</feature>
<evidence type="ECO:0000313" key="9">
    <source>
        <dbReference type="Proteomes" id="UP000002852"/>
    </source>
</evidence>
<sequence length="1126" mass="127506">MESTYSSLSFYKLLKEKICQSSSTVSDAHSCTQQMPTSQREEEGSAEPAKHNQADQFSLADFRETLNALDESLGDYWLKSCSECQAFMRMGNQQATKLNPNYYTESWDDLQTAPGVQIPRKRRRREEEASTCNFRATPGQARWRKCQIVDEEATERRRRATEGEMKHIRTFSSELPKPVWRVKLPAASPGRSQRWEVFSANQADSDTELSEYDNEMLSPSSKTADQKHEKEETEVVAAAEGVMGKIREVEGILRRVSLTSSDWIRKTSEEEDGSNFASSDALQQVASWLEDQNRVSKILGKPENPTEMNPTSHSHHFTFPFQSHSLPGREDTSPIPSASSSSGSLSPILSSPLTLSLTDVTKWQDSEKNKAWINSEKGSLDALGSGCKRVATNPRGAKKDEKLMWSTLQLKEDYLLSSDEALQRQEEIWQQEVEESLSRCRSLFHPSRPKHVDFLHITAPDDEFSHLTSETPTAGEGEEKTPGRLQAVWPPLKEEKVGLKYTEAEHQAALLQLKRECKQEQEKLQEDYERQLCKLRDENRDNVARLELMLEELQVSQVWSQHPDGLKDAAVSTADGLLDKSFRNVSIQTDRENFIISPEDGDITTTTCSNLQQSMGASKNPDMVSTEVLSSSSVVSTLSQSHPPNSQKQHSLSPPPPPPLPPPGVAHPPPPPPAGGIIAEKPPRKRAVEPSRAMKPLYWTRIQIQDDNNHSLWNMLEEPHINGNEFEDLFAKTTTMEKRKPLSQAYEKKAKAKKIIKLLDSKRSQAVGILISSLHLEMRDIQQAVLTVDHSVVDLDAIEALYENRGQPDELEKIRKHRESSEEDDVKLLDKPEQFLYELSQIPDFPGRACCMIFQSTFTDAISSVKRKLSSVSCVCKVLLESSGVREVMGLVLALGNHMNGGSKIRGQADGFGLEILPKLKDVKSRDNRISLVDYVVSYYLHNVDKNAGTEKSMFPLPEPQDVFMAAQVKFDDLHRDLRQLEQDLTRCEKNVHKVCSESSEEHLQPFKDKMEVFVLTARKEHAEASYQLMTVQKTFQDVALYFGLKPKPGEMEVTTGHLFMLWFEFSADFKARWKRENKNISKERLKEAQMTVKRITGEKKVETRKINPNSLKERLRQKEAQVASP</sequence>
<accession>A0A3B5QM21</accession>
<dbReference type="FunFam" id="1.20.58.2220:FF:000005">
    <property type="entry name" value="Formin 1"/>
    <property type="match status" value="1"/>
</dbReference>
<reference evidence="9" key="2">
    <citation type="journal article" date="2013" name="Nat. Genet.">
        <title>The genome of the platyfish, Xiphophorus maculatus, provides insights into evolutionary adaptation and several complex traits.</title>
        <authorList>
            <person name="Schartl M."/>
            <person name="Walter R.B."/>
            <person name="Shen Y."/>
            <person name="Garcia T."/>
            <person name="Catchen J."/>
            <person name="Amores A."/>
            <person name="Braasch I."/>
            <person name="Chalopin D."/>
            <person name="Volff J.N."/>
            <person name="Lesch K.P."/>
            <person name="Bisazza A."/>
            <person name="Minx P."/>
            <person name="Hillier L."/>
            <person name="Wilson R.K."/>
            <person name="Fuerstenberg S."/>
            <person name="Boore J."/>
            <person name="Searle S."/>
            <person name="Postlethwait J.H."/>
            <person name="Warren W.C."/>
        </authorList>
    </citation>
    <scope>NUCLEOTIDE SEQUENCE [LARGE SCALE GENOMIC DNA]</scope>
    <source>
        <strain evidence="9">JP 163 A</strain>
    </source>
</reference>
<evidence type="ECO:0000256" key="6">
    <source>
        <dbReference type="SAM" id="MobiDB-lite"/>
    </source>
</evidence>